<dbReference type="EMBL" id="BPLR01006406">
    <property type="protein sequence ID" value="GIY09616.1"/>
    <property type="molecule type" value="Genomic_DNA"/>
</dbReference>
<evidence type="ECO:0000313" key="2">
    <source>
        <dbReference type="Proteomes" id="UP001054945"/>
    </source>
</evidence>
<reference evidence="1 2" key="1">
    <citation type="submission" date="2021-06" db="EMBL/GenBank/DDBJ databases">
        <title>Caerostris extrusa draft genome.</title>
        <authorList>
            <person name="Kono N."/>
            <person name="Arakawa K."/>
        </authorList>
    </citation>
    <scope>NUCLEOTIDE SEQUENCE [LARGE SCALE GENOMIC DNA]</scope>
</reference>
<dbReference type="AlphaFoldDB" id="A0AAV4QL31"/>
<protein>
    <submittedName>
        <fullName evidence="1">Uncharacterized protein</fullName>
    </submittedName>
</protein>
<gene>
    <name evidence="1" type="ORF">CEXT_782581</name>
</gene>
<organism evidence="1 2">
    <name type="scientific">Caerostris extrusa</name>
    <name type="common">Bark spider</name>
    <name type="synonym">Caerostris bankana</name>
    <dbReference type="NCBI Taxonomy" id="172846"/>
    <lineage>
        <taxon>Eukaryota</taxon>
        <taxon>Metazoa</taxon>
        <taxon>Ecdysozoa</taxon>
        <taxon>Arthropoda</taxon>
        <taxon>Chelicerata</taxon>
        <taxon>Arachnida</taxon>
        <taxon>Araneae</taxon>
        <taxon>Araneomorphae</taxon>
        <taxon>Entelegynae</taxon>
        <taxon>Araneoidea</taxon>
        <taxon>Araneidae</taxon>
        <taxon>Caerostris</taxon>
    </lineage>
</organism>
<accession>A0AAV4QL31</accession>
<comment type="caution">
    <text evidence="1">The sequence shown here is derived from an EMBL/GenBank/DDBJ whole genome shotgun (WGS) entry which is preliminary data.</text>
</comment>
<dbReference type="Proteomes" id="UP001054945">
    <property type="component" value="Unassembled WGS sequence"/>
</dbReference>
<proteinExistence type="predicted"/>
<name>A0AAV4QL31_CAEEX</name>
<keyword evidence="2" id="KW-1185">Reference proteome</keyword>
<evidence type="ECO:0000313" key="1">
    <source>
        <dbReference type="EMBL" id="GIY09616.1"/>
    </source>
</evidence>
<sequence length="107" mass="12352">MDSIVPIQNILFDGETYSKNAQPPVGIKLFTVGLKIEKCVLAYREFKIQFSFNALNSVYRQDQIEDRKNRIRIRKKSKSNSQLGKMTPLLSTALLFWCEIRIVGVKN</sequence>